<evidence type="ECO:0000256" key="6">
    <source>
        <dbReference type="SAM" id="MobiDB-lite"/>
    </source>
</evidence>
<feature type="region of interest" description="Disordered" evidence="6">
    <location>
        <begin position="117"/>
        <end position="140"/>
    </location>
</feature>
<dbReference type="PANTHER" id="PTHR28035">
    <property type="entry name" value="MITOCHONDRIAL DISTRIBUTION AND MORPHOLOGY PROTEIN 10"/>
    <property type="match status" value="1"/>
</dbReference>
<dbReference type="PANTHER" id="PTHR28035:SF1">
    <property type="entry name" value="MITOCHONDRIAL DISTRIBUTION AND MORPHOLOGY PROTEIN 10"/>
    <property type="match status" value="1"/>
</dbReference>
<feature type="compositionally biased region" description="Acidic residues" evidence="6">
    <location>
        <begin position="164"/>
        <end position="181"/>
    </location>
</feature>
<dbReference type="VEuPathDB" id="AmoebaDB:ACA1_067920"/>
<evidence type="ECO:0000256" key="2">
    <source>
        <dbReference type="ARBA" id="ARBA00022692"/>
    </source>
</evidence>
<proteinExistence type="evidence at transcript level"/>
<dbReference type="GO" id="GO:0015914">
    <property type="term" value="P:phospholipid transport"/>
    <property type="evidence" value="ECO:0007669"/>
    <property type="project" value="TreeGrafter"/>
</dbReference>
<evidence type="ECO:0000256" key="5">
    <source>
        <dbReference type="ARBA" id="ARBA00023136"/>
    </source>
</evidence>
<dbReference type="GO" id="GO:0051654">
    <property type="term" value="P:establishment of mitochondrion localization"/>
    <property type="evidence" value="ECO:0007669"/>
    <property type="project" value="TreeGrafter"/>
</dbReference>
<keyword evidence="3" id="KW-1000">Mitochondrion outer membrane</keyword>
<evidence type="ECO:0000256" key="4">
    <source>
        <dbReference type="ARBA" id="ARBA00023128"/>
    </source>
</evidence>
<dbReference type="Gene3D" id="2.40.160.10">
    <property type="entry name" value="Porin"/>
    <property type="match status" value="1"/>
</dbReference>
<evidence type="ECO:0000256" key="1">
    <source>
        <dbReference type="ARBA" id="ARBA00022452"/>
    </source>
</evidence>
<feature type="compositionally biased region" description="Acidic residues" evidence="6">
    <location>
        <begin position="118"/>
        <end position="134"/>
    </location>
</feature>
<feature type="region of interest" description="Disordered" evidence="6">
    <location>
        <begin position="152"/>
        <end position="189"/>
    </location>
</feature>
<evidence type="ECO:0000313" key="8">
    <source>
        <dbReference type="EMBL" id="AKN09687.1"/>
    </source>
</evidence>
<name>A0A0H3YC90_ACACA</name>
<dbReference type="Pfam" id="PF12519">
    <property type="entry name" value="MDM10"/>
    <property type="match status" value="1"/>
</dbReference>
<reference evidence="8" key="1">
    <citation type="submission" date="2015-01" db="EMBL/GenBank/DDBJ databases">
        <title>Protein import complexes in the mitochondrial outer membrane of Amoebozoa representatives.</title>
        <authorList>
            <person name="Buczek D."/>
            <person name="Wojtkowska M."/>
            <person name="Suzuki Y."/>
            <person name="Kmita H."/>
            <person name="Makalowski W."/>
        </authorList>
    </citation>
    <scope>NUCLEOTIDE SEQUENCE</scope>
</reference>
<dbReference type="GO" id="GO:0032865">
    <property type="term" value="C:ERMES complex"/>
    <property type="evidence" value="ECO:0007669"/>
    <property type="project" value="InterPro"/>
</dbReference>
<protein>
    <submittedName>
        <fullName evidence="8">Mdm10</fullName>
    </submittedName>
</protein>
<keyword evidence="1" id="KW-1134">Transmembrane beta strand</keyword>
<dbReference type="GO" id="GO:1990456">
    <property type="term" value="P:mitochondrion-endoplasmic reticulum membrane tethering"/>
    <property type="evidence" value="ECO:0007669"/>
    <property type="project" value="TreeGrafter"/>
</dbReference>
<keyword evidence="5" id="KW-0472">Membrane</keyword>
<sequence>MEIIFFWRLFLSQTSPSAASLASAKSTMDFEEAPEELPNNPGDYEGVDGRSTGIIDFDAMPGFGFRWGSQISSRFERSIRLMILPPFPTIGFSYSSRPMPSMHQAMEEAMAREMEALHDEEDAGEGQAEGEAESAAEAKPLLRPLDVAVLSKAGAEVTERPDNDDNTTSSEDEEEEEEEAEQKESGGHFMLSAEATFDGMVQGMYMQRFNKNWSTRHMILTSMEPGRSMLMSSLSYSGGSFTSKLSWSSERDRACFSHMQAITQRLSVGGEVGYAMKDKQPVGWSVGGRYVIRKEEGGKFAATHITATYNHLGRVKTTYTLPFSETVFASARYTVNAFSFKSNMAVGVESWPSATMPLMTKAKWDTDKGFGVSLGAHLGLAALMFSASYGKDGPMVGLHFEL</sequence>
<dbReference type="GO" id="GO:0045040">
    <property type="term" value="P:protein insertion into mitochondrial outer membrane"/>
    <property type="evidence" value="ECO:0007669"/>
    <property type="project" value="TreeGrafter"/>
</dbReference>
<keyword evidence="4" id="KW-0496">Mitochondrion</keyword>
<feature type="signal peptide" evidence="7">
    <location>
        <begin position="1"/>
        <end position="19"/>
    </location>
</feature>
<evidence type="ECO:0000256" key="3">
    <source>
        <dbReference type="ARBA" id="ARBA00022787"/>
    </source>
</evidence>
<dbReference type="InterPro" id="IPR027539">
    <property type="entry name" value="Mdm10"/>
</dbReference>
<dbReference type="AlphaFoldDB" id="A0A0H3YC90"/>
<feature type="chain" id="PRO_5005204112" evidence="7">
    <location>
        <begin position="20"/>
        <end position="402"/>
    </location>
</feature>
<dbReference type="GO" id="GO:0070096">
    <property type="term" value="P:mitochondrial outer membrane translocase complex assembly"/>
    <property type="evidence" value="ECO:0007669"/>
    <property type="project" value="TreeGrafter"/>
</dbReference>
<dbReference type="InterPro" id="IPR023614">
    <property type="entry name" value="Porin_dom_sf"/>
</dbReference>
<keyword evidence="2" id="KW-0812">Transmembrane</keyword>
<keyword evidence="7" id="KW-0732">Signal</keyword>
<dbReference type="EMBL" id="KP411218">
    <property type="protein sequence ID" value="AKN09687.1"/>
    <property type="molecule type" value="mRNA"/>
</dbReference>
<accession>A0A0H3YC90</accession>
<organism evidence="8">
    <name type="scientific">Acanthamoeba castellanii</name>
    <name type="common">Amoeba</name>
    <dbReference type="NCBI Taxonomy" id="5755"/>
    <lineage>
        <taxon>Eukaryota</taxon>
        <taxon>Amoebozoa</taxon>
        <taxon>Discosea</taxon>
        <taxon>Longamoebia</taxon>
        <taxon>Centramoebida</taxon>
        <taxon>Acanthamoebidae</taxon>
        <taxon>Acanthamoeba</taxon>
    </lineage>
</organism>
<dbReference type="GO" id="GO:0001401">
    <property type="term" value="C:SAM complex"/>
    <property type="evidence" value="ECO:0007669"/>
    <property type="project" value="TreeGrafter"/>
</dbReference>
<evidence type="ECO:0000256" key="7">
    <source>
        <dbReference type="SAM" id="SignalP"/>
    </source>
</evidence>